<evidence type="ECO:0000256" key="4">
    <source>
        <dbReference type="ARBA" id="ARBA00022989"/>
    </source>
</evidence>
<keyword evidence="2" id="KW-1003">Cell membrane</keyword>
<evidence type="ECO:0000256" key="2">
    <source>
        <dbReference type="ARBA" id="ARBA00022475"/>
    </source>
</evidence>
<dbReference type="Pfam" id="PF00482">
    <property type="entry name" value="T2SSF"/>
    <property type="match status" value="1"/>
</dbReference>
<dbReference type="InterPro" id="IPR018076">
    <property type="entry name" value="T2SS_GspF_dom"/>
</dbReference>
<feature type="transmembrane region" description="Helical" evidence="6">
    <location>
        <begin position="104"/>
        <end position="125"/>
    </location>
</feature>
<accession>A0A4Q7ZTD6</accession>
<evidence type="ECO:0000256" key="3">
    <source>
        <dbReference type="ARBA" id="ARBA00022692"/>
    </source>
</evidence>
<feature type="transmembrane region" description="Helical" evidence="6">
    <location>
        <begin position="277"/>
        <end position="302"/>
    </location>
</feature>
<dbReference type="InterPro" id="IPR042094">
    <property type="entry name" value="T2SS_GspF_sf"/>
</dbReference>
<evidence type="ECO:0000256" key="6">
    <source>
        <dbReference type="SAM" id="Phobius"/>
    </source>
</evidence>
<dbReference type="Proteomes" id="UP000292564">
    <property type="component" value="Unassembled WGS sequence"/>
</dbReference>
<evidence type="ECO:0000313" key="9">
    <source>
        <dbReference type="Proteomes" id="UP000292564"/>
    </source>
</evidence>
<keyword evidence="4 6" id="KW-1133">Transmembrane helix</keyword>
<comment type="subcellular location">
    <subcellularLocation>
        <location evidence="1">Cell membrane</location>
        <topology evidence="1">Multi-pass membrane protein</topology>
    </subcellularLocation>
</comment>
<dbReference type="PANTHER" id="PTHR35007:SF2">
    <property type="entry name" value="PILUS ASSEMBLE PROTEIN"/>
    <property type="match status" value="1"/>
</dbReference>
<feature type="domain" description="Type II secretion system protein GspF" evidence="7">
    <location>
        <begin position="169"/>
        <end position="294"/>
    </location>
</feature>
<dbReference type="AlphaFoldDB" id="A0A4Q7ZTD6"/>
<evidence type="ECO:0000313" key="8">
    <source>
        <dbReference type="EMBL" id="RZU54131.1"/>
    </source>
</evidence>
<keyword evidence="3 6" id="KW-0812">Transmembrane</keyword>
<keyword evidence="9" id="KW-1185">Reference proteome</keyword>
<feature type="transmembrane region" description="Helical" evidence="6">
    <location>
        <begin position="131"/>
        <end position="151"/>
    </location>
</feature>
<dbReference type="RefSeq" id="WP_242625375.1">
    <property type="nucleotide sequence ID" value="NZ_SHKY01000001.1"/>
</dbReference>
<keyword evidence="5 6" id="KW-0472">Membrane</keyword>
<dbReference type="Gene3D" id="1.20.81.30">
    <property type="entry name" value="Type II secretion system (T2SS), domain F"/>
    <property type="match status" value="1"/>
</dbReference>
<evidence type="ECO:0000259" key="7">
    <source>
        <dbReference type="Pfam" id="PF00482"/>
    </source>
</evidence>
<name>A0A4Q7ZTD6_9ACTN</name>
<feature type="transmembrane region" description="Helical" evidence="6">
    <location>
        <begin position="6"/>
        <end position="26"/>
    </location>
</feature>
<evidence type="ECO:0000256" key="1">
    <source>
        <dbReference type="ARBA" id="ARBA00004651"/>
    </source>
</evidence>
<sequence>MPPSIVLGVGLIALTGAVVVLALAFADARDGAGVARLLDTLPRPAAASFVAPRDRPFAERLGAPLARRLGRLGTVLTPTGAIARLQRHLDYAGNPPSMSLARLVPLKGVTLAVGALVGAGFGGLLGAGGGALLGGALGAAGGFFGPDLLVYNMALKRQKELLLSMPDVLDTLVISVEAGLAFDAAMAQVAQHVRTPLARELLRVLQEMQLGVSRAAALRALAERTTVPELRTFVTAVVQAGELGIPIAGVLREHAREMRVKRRQRAEELAQKVPIKILFPVLFCLFPALFVVILGPGVLQIIHAFAR</sequence>
<protein>
    <submittedName>
        <fullName evidence="8">Tight adherence protein C</fullName>
    </submittedName>
</protein>
<dbReference type="PANTHER" id="PTHR35007">
    <property type="entry name" value="INTEGRAL MEMBRANE PROTEIN-RELATED"/>
    <property type="match status" value="1"/>
</dbReference>
<gene>
    <name evidence="8" type="ORF">EV385_6070</name>
</gene>
<reference evidence="8 9" key="1">
    <citation type="submission" date="2019-02" db="EMBL/GenBank/DDBJ databases">
        <title>Sequencing the genomes of 1000 actinobacteria strains.</title>
        <authorList>
            <person name="Klenk H.-P."/>
        </authorList>
    </citation>
    <scope>NUCLEOTIDE SEQUENCE [LARGE SCALE GENOMIC DNA]</scope>
    <source>
        <strain evidence="8 9">DSM 45162</strain>
    </source>
</reference>
<dbReference type="EMBL" id="SHKY01000001">
    <property type="protein sequence ID" value="RZU54131.1"/>
    <property type="molecule type" value="Genomic_DNA"/>
</dbReference>
<organism evidence="8 9">
    <name type="scientific">Krasilnikovia cinnamomea</name>
    <dbReference type="NCBI Taxonomy" id="349313"/>
    <lineage>
        <taxon>Bacteria</taxon>
        <taxon>Bacillati</taxon>
        <taxon>Actinomycetota</taxon>
        <taxon>Actinomycetes</taxon>
        <taxon>Micromonosporales</taxon>
        <taxon>Micromonosporaceae</taxon>
        <taxon>Krasilnikovia</taxon>
    </lineage>
</organism>
<evidence type="ECO:0000256" key="5">
    <source>
        <dbReference type="ARBA" id="ARBA00023136"/>
    </source>
</evidence>
<comment type="caution">
    <text evidence="8">The sequence shown here is derived from an EMBL/GenBank/DDBJ whole genome shotgun (WGS) entry which is preliminary data.</text>
</comment>
<dbReference type="GO" id="GO:0005886">
    <property type="term" value="C:plasma membrane"/>
    <property type="evidence" value="ECO:0007669"/>
    <property type="project" value="UniProtKB-SubCell"/>
</dbReference>
<proteinExistence type="predicted"/>